<accession>A0A8S1KLY2</accession>
<evidence type="ECO:0000313" key="3">
    <source>
        <dbReference type="Proteomes" id="UP000692954"/>
    </source>
</evidence>
<evidence type="ECO:0000313" key="2">
    <source>
        <dbReference type="EMBL" id="CAD8055483.1"/>
    </source>
</evidence>
<dbReference type="AlphaFoldDB" id="A0A8S1KLY2"/>
<comment type="caution">
    <text evidence="1">The sequence shown here is derived from an EMBL/GenBank/DDBJ whole genome shotgun (WGS) entry which is preliminary data.</text>
</comment>
<gene>
    <name evidence="1" type="ORF">PSON_ATCC_30995.1.T0090265</name>
    <name evidence="2" type="ORF">PSON_ATCC_30995.1.T0090266</name>
</gene>
<evidence type="ECO:0000313" key="1">
    <source>
        <dbReference type="EMBL" id="CAD8055481.1"/>
    </source>
</evidence>
<sequence length="141" mass="16873">MKGKPQIDTYNNLKSDDTKIGFHYFCQKYVKQIKFKWSQIWERILKAIILQGEQVKEEKDVKSETSCSNVKVQLIIATKTRYAYLKLFQNVNIQSTCYQHSSKLRTKYVQTLHLFNTKDNNQFVPKIKILRNYIQLLRTQF</sequence>
<proteinExistence type="predicted"/>
<organism evidence="1 3">
    <name type="scientific">Paramecium sonneborni</name>
    <dbReference type="NCBI Taxonomy" id="65129"/>
    <lineage>
        <taxon>Eukaryota</taxon>
        <taxon>Sar</taxon>
        <taxon>Alveolata</taxon>
        <taxon>Ciliophora</taxon>
        <taxon>Intramacronucleata</taxon>
        <taxon>Oligohymenophorea</taxon>
        <taxon>Peniculida</taxon>
        <taxon>Parameciidae</taxon>
        <taxon>Paramecium</taxon>
    </lineage>
</organism>
<dbReference type="Proteomes" id="UP000692954">
    <property type="component" value="Unassembled WGS sequence"/>
</dbReference>
<protein>
    <submittedName>
        <fullName evidence="1">Uncharacterized protein</fullName>
    </submittedName>
</protein>
<dbReference type="EMBL" id="CAJJDN010000009">
    <property type="protein sequence ID" value="CAD8055481.1"/>
    <property type="molecule type" value="Genomic_DNA"/>
</dbReference>
<keyword evidence="3" id="KW-1185">Reference proteome</keyword>
<name>A0A8S1KLY2_9CILI</name>
<dbReference type="EMBL" id="CAJJDN010000009">
    <property type="protein sequence ID" value="CAD8055483.1"/>
    <property type="molecule type" value="Genomic_DNA"/>
</dbReference>
<reference evidence="1" key="1">
    <citation type="submission" date="2021-01" db="EMBL/GenBank/DDBJ databases">
        <authorList>
            <consortium name="Genoscope - CEA"/>
            <person name="William W."/>
        </authorList>
    </citation>
    <scope>NUCLEOTIDE SEQUENCE</scope>
</reference>